<dbReference type="AlphaFoldDB" id="A0ABD6ES09"/>
<reference evidence="1 2" key="1">
    <citation type="submission" date="2024-08" db="EMBL/GenBank/DDBJ databases">
        <title>Gnathostoma spinigerum genome.</title>
        <authorList>
            <person name="Gonzalez-Bertolin B."/>
            <person name="Monzon S."/>
            <person name="Zaballos A."/>
            <person name="Jimenez P."/>
            <person name="Dekumyoy P."/>
            <person name="Varona S."/>
            <person name="Cuesta I."/>
            <person name="Sumanam S."/>
            <person name="Adisakwattana P."/>
            <person name="Gasser R.B."/>
            <person name="Hernandez-Gonzalez A."/>
            <person name="Young N.D."/>
            <person name="Perteguer M.J."/>
        </authorList>
    </citation>
    <scope>NUCLEOTIDE SEQUENCE [LARGE SCALE GENOMIC DNA]</scope>
    <source>
        <strain evidence="1">AL3</strain>
        <tissue evidence="1">Liver</tissue>
    </source>
</reference>
<dbReference type="Gene3D" id="2.40.50.40">
    <property type="match status" value="1"/>
</dbReference>
<evidence type="ECO:0000313" key="1">
    <source>
        <dbReference type="EMBL" id="MFH4982626.1"/>
    </source>
</evidence>
<dbReference type="SUPFAM" id="SSF54160">
    <property type="entry name" value="Chromo domain-like"/>
    <property type="match status" value="1"/>
</dbReference>
<dbReference type="Proteomes" id="UP001608902">
    <property type="component" value="Unassembled WGS sequence"/>
</dbReference>
<keyword evidence="2" id="KW-1185">Reference proteome</keyword>
<protein>
    <submittedName>
        <fullName evidence="1">Uncharacterized protein</fullName>
    </submittedName>
</protein>
<comment type="caution">
    <text evidence="1">The sequence shown here is derived from an EMBL/GenBank/DDBJ whole genome shotgun (WGS) entry which is preliminary data.</text>
</comment>
<sequence length="74" mass="8437">MYFVGDKSADGIVSRKPDHTIHVREILGVKQCGANVVALVEYVDGSHECLPTSLLRRKHSKLLIDFYEKRIRLN</sequence>
<gene>
    <name evidence="1" type="ORF">AB6A40_009335</name>
</gene>
<organism evidence="1 2">
    <name type="scientific">Gnathostoma spinigerum</name>
    <dbReference type="NCBI Taxonomy" id="75299"/>
    <lineage>
        <taxon>Eukaryota</taxon>
        <taxon>Metazoa</taxon>
        <taxon>Ecdysozoa</taxon>
        <taxon>Nematoda</taxon>
        <taxon>Chromadorea</taxon>
        <taxon>Rhabditida</taxon>
        <taxon>Spirurina</taxon>
        <taxon>Gnathostomatomorpha</taxon>
        <taxon>Gnathostomatoidea</taxon>
        <taxon>Gnathostomatidae</taxon>
        <taxon>Gnathostoma</taxon>
    </lineage>
</organism>
<dbReference type="InterPro" id="IPR016197">
    <property type="entry name" value="Chromo-like_dom_sf"/>
</dbReference>
<dbReference type="EMBL" id="JBGFUD010009724">
    <property type="protein sequence ID" value="MFH4982626.1"/>
    <property type="molecule type" value="Genomic_DNA"/>
</dbReference>
<proteinExistence type="predicted"/>
<name>A0ABD6ES09_9BILA</name>
<evidence type="ECO:0000313" key="2">
    <source>
        <dbReference type="Proteomes" id="UP001608902"/>
    </source>
</evidence>
<accession>A0ABD6ES09</accession>